<accession>A0ABQ4ID78</accession>
<evidence type="ECO:0000256" key="2">
    <source>
        <dbReference type="SAM" id="Phobius"/>
    </source>
</evidence>
<comment type="caution">
    <text evidence="3">The sequence shown here is derived from an EMBL/GenBank/DDBJ whole genome shotgun (WGS) entry which is preliminary data.</text>
</comment>
<feature type="transmembrane region" description="Helical" evidence="2">
    <location>
        <begin position="47"/>
        <end position="66"/>
    </location>
</feature>
<keyword evidence="4" id="KW-1185">Reference proteome</keyword>
<evidence type="ECO:0000313" key="4">
    <source>
        <dbReference type="Proteomes" id="UP000647860"/>
    </source>
</evidence>
<name>A0ABQ4ID78_9ACTN</name>
<keyword evidence="2" id="KW-0472">Membrane</keyword>
<proteinExistence type="predicted"/>
<feature type="region of interest" description="Disordered" evidence="1">
    <location>
        <begin position="1"/>
        <end position="20"/>
    </location>
</feature>
<dbReference type="EMBL" id="BOPA01000017">
    <property type="protein sequence ID" value="GIJ15785.1"/>
    <property type="molecule type" value="Genomic_DNA"/>
</dbReference>
<evidence type="ECO:0000313" key="3">
    <source>
        <dbReference type="EMBL" id="GIJ15785.1"/>
    </source>
</evidence>
<feature type="compositionally biased region" description="Polar residues" evidence="1">
    <location>
        <begin position="1"/>
        <end position="10"/>
    </location>
</feature>
<evidence type="ECO:0000256" key="1">
    <source>
        <dbReference type="SAM" id="MobiDB-lite"/>
    </source>
</evidence>
<dbReference type="Pfam" id="PF10939">
    <property type="entry name" value="DUF2631"/>
    <property type="match status" value="1"/>
</dbReference>
<protein>
    <recommendedName>
        <fullName evidence="5">DUF2631 domain-containing protein</fullName>
    </recommendedName>
</protein>
<keyword evidence="2" id="KW-0812">Transmembrane</keyword>
<feature type="transmembrane region" description="Helical" evidence="2">
    <location>
        <begin position="23"/>
        <end position="41"/>
    </location>
</feature>
<sequence length="73" mass="7734">MAGSEPVTSPDQHKPGHRKSGRIGAILTALALLAMLCGNHEGRVEDLWLVGLAALLLLIVVGDVVLRRNGLRS</sequence>
<dbReference type="RefSeq" id="WP_102658999.1">
    <property type="nucleotide sequence ID" value="NZ_BAAAGZ010000006.1"/>
</dbReference>
<reference evidence="3 4" key="1">
    <citation type="submission" date="2021-01" db="EMBL/GenBank/DDBJ databases">
        <title>Whole genome shotgun sequence of Verrucosispora gifhornensis NBRC 16317.</title>
        <authorList>
            <person name="Komaki H."/>
            <person name="Tamura T."/>
        </authorList>
    </citation>
    <scope>NUCLEOTIDE SEQUENCE [LARGE SCALE GENOMIC DNA]</scope>
    <source>
        <strain evidence="3 4">NBRC 16317</strain>
    </source>
</reference>
<dbReference type="Proteomes" id="UP000647860">
    <property type="component" value="Unassembled WGS sequence"/>
</dbReference>
<keyword evidence="2" id="KW-1133">Transmembrane helix</keyword>
<dbReference type="InterPro" id="IPR024341">
    <property type="entry name" value="DUF2631"/>
</dbReference>
<organism evidence="3 4">
    <name type="scientific">Micromonospora gifhornensis</name>
    <dbReference type="NCBI Taxonomy" id="84594"/>
    <lineage>
        <taxon>Bacteria</taxon>
        <taxon>Bacillati</taxon>
        <taxon>Actinomycetota</taxon>
        <taxon>Actinomycetes</taxon>
        <taxon>Micromonosporales</taxon>
        <taxon>Micromonosporaceae</taxon>
        <taxon>Micromonospora</taxon>
    </lineage>
</organism>
<evidence type="ECO:0008006" key="5">
    <source>
        <dbReference type="Google" id="ProtNLM"/>
    </source>
</evidence>
<gene>
    <name evidence="3" type="ORF">Vgi01_24690</name>
</gene>